<evidence type="ECO:0000256" key="1">
    <source>
        <dbReference type="ARBA" id="ARBA00004496"/>
    </source>
</evidence>
<dbReference type="PROSITE" id="PS51350">
    <property type="entry name" value="PTS_HPR_DOM"/>
    <property type="match status" value="1"/>
</dbReference>
<evidence type="ECO:0000259" key="5">
    <source>
        <dbReference type="PROSITE" id="PS51350"/>
    </source>
</evidence>
<name>A0A6B1G5Z5_9CHLR</name>
<organism evidence="6">
    <name type="scientific">Caldilineaceae bacterium SB0675_bin_29</name>
    <dbReference type="NCBI Taxonomy" id="2605266"/>
    <lineage>
        <taxon>Bacteria</taxon>
        <taxon>Bacillati</taxon>
        <taxon>Chloroflexota</taxon>
        <taxon>Caldilineae</taxon>
        <taxon>Caldilineales</taxon>
        <taxon>Caldilineaceae</taxon>
    </lineage>
</organism>
<dbReference type="InterPro" id="IPR035895">
    <property type="entry name" value="HPr-like_sf"/>
</dbReference>
<comment type="caution">
    <text evidence="6">The sequence shown here is derived from an EMBL/GenBank/DDBJ whole genome shotgun (WGS) entry which is preliminary data.</text>
</comment>
<dbReference type="GO" id="GO:0009401">
    <property type="term" value="P:phosphoenolpyruvate-dependent sugar phosphotransferase system"/>
    <property type="evidence" value="ECO:0007669"/>
    <property type="project" value="UniProtKB-KW"/>
</dbReference>
<dbReference type="SUPFAM" id="SSF55594">
    <property type="entry name" value="HPr-like"/>
    <property type="match status" value="1"/>
</dbReference>
<sequence length="132" mass="14182">MENRPSQAGPQEERLEGTQQHQDGGMSSNSHAPLPVDHPAQPEKPLQQSKSVVVTVSDPRGLHLRSGRDVVRTASQFQAQITAANLSRNSNAVDLKSILQLMQLQARQGHDLQLAASGPDADAAIEALCSLF</sequence>
<dbReference type="NCBIfam" id="TIGR01003">
    <property type="entry name" value="PTS_HPr_family"/>
    <property type="match status" value="1"/>
</dbReference>
<dbReference type="GO" id="GO:0005737">
    <property type="term" value="C:cytoplasm"/>
    <property type="evidence" value="ECO:0007669"/>
    <property type="project" value="UniProtKB-SubCell"/>
</dbReference>
<evidence type="ECO:0000256" key="4">
    <source>
        <dbReference type="SAM" id="MobiDB-lite"/>
    </source>
</evidence>
<dbReference type="AlphaFoldDB" id="A0A6B1G5Z5"/>
<evidence type="ECO:0000313" key="6">
    <source>
        <dbReference type="EMBL" id="MYH63840.1"/>
    </source>
</evidence>
<dbReference type="PANTHER" id="PTHR33705:SF2">
    <property type="entry name" value="PHOSPHOCARRIER PROTEIN NPR"/>
    <property type="match status" value="1"/>
</dbReference>
<feature type="region of interest" description="Disordered" evidence="4">
    <location>
        <begin position="1"/>
        <end position="53"/>
    </location>
</feature>
<proteinExistence type="predicted"/>
<keyword evidence="2" id="KW-0963">Cytoplasm</keyword>
<dbReference type="PRINTS" id="PR00107">
    <property type="entry name" value="PHOSPHOCPHPR"/>
</dbReference>
<dbReference type="InterPro" id="IPR000032">
    <property type="entry name" value="HPr-like"/>
</dbReference>
<evidence type="ECO:0000256" key="2">
    <source>
        <dbReference type="ARBA" id="ARBA00022490"/>
    </source>
</evidence>
<comment type="subcellular location">
    <subcellularLocation>
        <location evidence="1">Cytoplasm</location>
    </subcellularLocation>
</comment>
<dbReference type="Pfam" id="PF00381">
    <property type="entry name" value="PTS-HPr"/>
    <property type="match status" value="1"/>
</dbReference>
<feature type="compositionally biased region" description="Polar residues" evidence="4">
    <location>
        <begin position="17"/>
        <end position="31"/>
    </location>
</feature>
<dbReference type="EMBL" id="VYDA01000689">
    <property type="protein sequence ID" value="MYH63840.1"/>
    <property type="molecule type" value="Genomic_DNA"/>
</dbReference>
<dbReference type="PANTHER" id="PTHR33705">
    <property type="entry name" value="PHOSPHOCARRIER PROTEIN HPR"/>
    <property type="match status" value="1"/>
</dbReference>
<accession>A0A6B1G5Z5</accession>
<gene>
    <name evidence="6" type="ORF">F4148_19535</name>
</gene>
<protein>
    <submittedName>
        <fullName evidence="6">HPr family phosphocarrier protein</fullName>
    </submittedName>
</protein>
<evidence type="ECO:0000256" key="3">
    <source>
        <dbReference type="ARBA" id="ARBA00022683"/>
    </source>
</evidence>
<dbReference type="Gene3D" id="3.30.1340.10">
    <property type="entry name" value="HPr-like"/>
    <property type="match status" value="1"/>
</dbReference>
<feature type="domain" description="HPr" evidence="5">
    <location>
        <begin position="47"/>
        <end position="132"/>
    </location>
</feature>
<dbReference type="InterPro" id="IPR050399">
    <property type="entry name" value="HPr"/>
</dbReference>
<keyword evidence="3" id="KW-0598">Phosphotransferase system</keyword>
<dbReference type="CDD" id="cd00367">
    <property type="entry name" value="PTS-HPr_like"/>
    <property type="match status" value="1"/>
</dbReference>
<reference evidence="6" key="1">
    <citation type="submission" date="2019-09" db="EMBL/GenBank/DDBJ databases">
        <title>Characterisation of the sponge microbiome using genome-centric metagenomics.</title>
        <authorList>
            <person name="Engelberts J.P."/>
            <person name="Robbins S.J."/>
            <person name="De Goeij J.M."/>
            <person name="Aranda M."/>
            <person name="Bell S.C."/>
            <person name="Webster N.S."/>
        </authorList>
    </citation>
    <scope>NUCLEOTIDE SEQUENCE</scope>
    <source>
        <strain evidence="6">SB0675_bin_29</strain>
    </source>
</reference>